<evidence type="ECO:0000313" key="2">
    <source>
        <dbReference type="WBParaSite" id="EEL_0000057001-mRNA-1"/>
    </source>
</evidence>
<evidence type="ECO:0000313" key="1">
    <source>
        <dbReference type="Proteomes" id="UP000050640"/>
    </source>
</evidence>
<name>A0A0R3RGN0_9BILA</name>
<proteinExistence type="predicted"/>
<protein>
    <submittedName>
        <fullName evidence="2">Uncharacterized protein</fullName>
    </submittedName>
</protein>
<organism evidence="1 2">
    <name type="scientific">Elaeophora elaphi</name>
    <dbReference type="NCBI Taxonomy" id="1147741"/>
    <lineage>
        <taxon>Eukaryota</taxon>
        <taxon>Metazoa</taxon>
        <taxon>Ecdysozoa</taxon>
        <taxon>Nematoda</taxon>
        <taxon>Chromadorea</taxon>
        <taxon>Rhabditida</taxon>
        <taxon>Spirurina</taxon>
        <taxon>Spiruromorpha</taxon>
        <taxon>Filarioidea</taxon>
        <taxon>Onchocercidae</taxon>
        <taxon>Elaeophora</taxon>
    </lineage>
</organism>
<dbReference type="Proteomes" id="UP000050640">
    <property type="component" value="Unplaced"/>
</dbReference>
<accession>A0A0R3RGN0</accession>
<dbReference type="WBParaSite" id="EEL_0000057001-mRNA-1">
    <property type="protein sequence ID" value="EEL_0000057001-mRNA-1"/>
    <property type="gene ID" value="EEL_0000057001"/>
</dbReference>
<reference evidence="2" key="1">
    <citation type="submission" date="2016-04" db="UniProtKB">
        <authorList>
            <consortium name="WormBaseParasite"/>
        </authorList>
    </citation>
    <scope>IDENTIFICATION</scope>
</reference>
<sequence length="158" mass="17159">MIGRLNKIQVQRSRDAYIKSGKECKSQERRLRSLPKHGQQLQHDGVLICGGNCIIGPIIGIGNCGTGIGCCGISIWRLWLQHIGDGCTAIGCVIRMNNVHCATAILATSAEMSLKDVERKSYELSWEGNEEVVRAGGNCSSSLVSLFNVMISQNEVVV</sequence>
<keyword evidence="1" id="KW-1185">Reference proteome</keyword>
<dbReference type="AlphaFoldDB" id="A0A0R3RGN0"/>